<evidence type="ECO:0000256" key="1">
    <source>
        <dbReference type="SAM" id="Phobius"/>
    </source>
</evidence>
<keyword evidence="3" id="KW-1185">Reference proteome</keyword>
<reference evidence="3" key="1">
    <citation type="journal article" date="2019" name="Int. J. Syst. Evol. Microbiol.">
        <title>The Global Catalogue of Microorganisms (GCM) 10K type strain sequencing project: providing services to taxonomists for standard genome sequencing and annotation.</title>
        <authorList>
            <consortium name="The Broad Institute Genomics Platform"/>
            <consortium name="The Broad Institute Genome Sequencing Center for Infectious Disease"/>
            <person name="Wu L."/>
            <person name="Ma J."/>
        </authorList>
    </citation>
    <scope>NUCLEOTIDE SEQUENCE [LARGE SCALE GENOMIC DNA]</scope>
    <source>
        <strain evidence="3">CCUG 2113</strain>
    </source>
</reference>
<feature type="transmembrane region" description="Helical" evidence="1">
    <location>
        <begin position="104"/>
        <end position="125"/>
    </location>
</feature>
<accession>A0ABV8DC49</accession>
<keyword evidence="1" id="KW-1133">Transmembrane helix</keyword>
<evidence type="ECO:0008006" key="4">
    <source>
        <dbReference type="Google" id="ProtNLM"/>
    </source>
</evidence>
<dbReference type="Proteomes" id="UP001595693">
    <property type="component" value="Unassembled WGS sequence"/>
</dbReference>
<organism evidence="2 3">
    <name type="scientific">Acidovorax facilis</name>
    <dbReference type="NCBI Taxonomy" id="12917"/>
    <lineage>
        <taxon>Bacteria</taxon>
        <taxon>Pseudomonadati</taxon>
        <taxon>Pseudomonadota</taxon>
        <taxon>Betaproteobacteria</taxon>
        <taxon>Burkholderiales</taxon>
        <taxon>Comamonadaceae</taxon>
        <taxon>Acidovorax</taxon>
    </lineage>
</organism>
<proteinExistence type="predicted"/>
<sequence length="205" mass="22709">MPDPIRGQSATSLHTDDLFYTATACGCLVFIQPGLLQEPEVCADPLHPSPRFASMGVTVSALTIKVKCFNNIFVNALTFVLRPIRAGNKKPPRWAVGRVAMAGYLEWVAITAVVVAVAALAAGLAEMRKRRHRETAVRAGYEAWQGLAERRVDPELAACNQKWEREIKKHEADQDSTISQWSAGLREAVYQPISESDLAHRFQRP</sequence>
<name>A0ABV8DC49_9BURK</name>
<evidence type="ECO:0000313" key="2">
    <source>
        <dbReference type="EMBL" id="MFC3935664.1"/>
    </source>
</evidence>
<dbReference type="RefSeq" id="WP_252635558.1">
    <property type="nucleotide sequence ID" value="NZ_JAMXAX010000009.1"/>
</dbReference>
<protein>
    <recommendedName>
        <fullName evidence="4">Transmembrane protein</fullName>
    </recommendedName>
</protein>
<gene>
    <name evidence="2" type="ORF">ACFOW3_13665</name>
</gene>
<dbReference type="EMBL" id="JBHSAJ010000037">
    <property type="protein sequence ID" value="MFC3935664.1"/>
    <property type="molecule type" value="Genomic_DNA"/>
</dbReference>
<keyword evidence="1" id="KW-0472">Membrane</keyword>
<evidence type="ECO:0000313" key="3">
    <source>
        <dbReference type="Proteomes" id="UP001595693"/>
    </source>
</evidence>
<comment type="caution">
    <text evidence="2">The sequence shown here is derived from an EMBL/GenBank/DDBJ whole genome shotgun (WGS) entry which is preliminary data.</text>
</comment>
<keyword evidence="1" id="KW-0812">Transmembrane</keyword>